<feature type="domain" description="Myb-like" evidence="6">
    <location>
        <begin position="52"/>
        <end position="102"/>
    </location>
</feature>
<gene>
    <name evidence="8" type="ORF">TVAG_267760</name>
</gene>
<feature type="domain" description="HTH myb-type" evidence="7">
    <location>
        <begin position="52"/>
        <end position="106"/>
    </location>
</feature>
<dbReference type="GO" id="GO:0000981">
    <property type="term" value="F:DNA-binding transcription factor activity, RNA polymerase II-specific"/>
    <property type="evidence" value="ECO:0000318"/>
    <property type="project" value="GO_Central"/>
</dbReference>
<name>A2DLC5_TRIV3</name>
<dbReference type="STRING" id="5722.A2DLC5"/>
<evidence type="ECO:0000256" key="4">
    <source>
        <dbReference type="ARBA" id="ARBA00023242"/>
    </source>
</evidence>
<evidence type="ECO:0000259" key="6">
    <source>
        <dbReference type="PROSITE" id="PS50090"/>
    </source>
</evidence>
<dbReference type="RefSeq" id="XP_001579729.1">
    <property type="nucleotide sequence ID" value="XM_001579679.1"/>
</dbReference>
<dbReference type="InterPro" id="IPR001005">
    <property type="entry name" value="SANT/Myb"/>
</dbReference>
<dbReference type="PANTHER" id="PTHR46621">
    <property type="entry name" value="SNRNA-ACTIVATING PROTEIN COMPLEX SUBUNIT 4"/>
    <property type="match status" value="1"/>
</dbReference>
<dbReference type="GO" id="GO:0006355">
    <property type="term" value="P:regulation of DNA-templated transcription"/>
    <property type="evidence" value="ECO:0000318"/>
    <property type="project" value="GO_Central"/>
</dbReference>
<dbReference type="Proteomes" id="UP000001542">
    <property type="component" value="Unassembled WGS sequence"/>
</dbReference>
<evidence type="ECO:0000256" key="1">
    <source>
        <dbReference type="ARBA" id="ARBA00023015"/>
    </source>
</evidence>
<keyword evidence="1" id="KW-0805">Transcription regulation</keyword>
<evidence type="ECO:0000256" key="5">
    <source>
        <dbReference type="SAM" id="MobiDB-lite"/>
    </source>
</evidence>
<feature type="domain" description="Myb-like" evidence="6">
    <location>
        <begin position="1"/>
        <end position="51"/>
    </location>
</feature>
<dbReference type="InterPro" id="IPR009057">
    <property type="entry name" value="Homeodomain-like_sf"/>
</dbReference>
<organism evidence="8 9">
    <name type="scientific">Trichomonas vaginalis (strain ATCC PRA-98 / G3)</name>
    <dbReference type="NCBI Taxonomy" id="412133"/>
    <lineage>
        <taxon>Eukaryota</taxon>
        <taxon>Metamonada</taxon>
        <taxon>Parabasalia</taxon>
        <taxon>Trichomonadida</taxon>
        <taxon>Trichomonadidae</taxon>
        <taxon>Trichomonas</taxon>
    </lineage>
</organism>
<feature type="domain" description="HTH myb-type" evidence="7">
    <location>
        <begin position="1"/>
        <end position="51"/>
    </location>
</feature>
<dbReference type="GO" id="GO:0000978">
    <property type="term" value="F:RNA polymerase II cis-regulatory region sequence-specific DNA binding"/>
    <property type="evidence" value="ECO:0000318"/>
    <property type="project" value="GO_Central"/>
</dbReference>
<dbReference type="VEuPathDB" id="TrichDB:TVAG_267760"/>
<evidence type="ECO:0000259" key="7">
    <source>
        <dbReference type="PROSITE" id="PS51294"/>
    </source>
</evidence>
<dbReference type="KEGG" id="tva:5464247"/>
<dbReference type="Pfam" id="PF00249">
    <property type="entry name" value="Myb_DNA-binding"/>
    <property type="match status" value="2"/>
</dbReference>
<dbReference type="VEuPathDB" id="TrichDB:TVAGG3_0014180"/>
<evidence type="ECO:0000313" key="9">
    <source>
        <dbReference type="Proteomes" id="UP000001542"/>
    </source>
</evidence>
<dbReference type="GO" id="GO:0005634">
    <property type="term" value="C:nucleus"/>
    <property type="evidence" value="ECO:0000318"/>
    <property type="project" value="GO_Central"/>
</dbReference>
<dbReference type="SMART" id="SM00717">
    <property type="entry name" value="SANT"/>
    <property type="match status" value="2"/>
</dbReference>
<keyword evidence="4" id="KW-0539">Nucleus</keyword>
<reference evidence="8" key="2">
    <citation type="journal article" date="2007" name="Science">
        <title>Draft genome sequence of the sexually transmitted pathogen Trichomonas vaginalis.</title>
        <authorList>
            <person name="Carlton J.M."/>
            <person name="Hirt R.P."/>
            <person name="Silva J.C."/>
            <person name="Delcher A.L."/>
            <person name="Schatz M."/>
            <person name="Zhao Q."/>
            <person name="Wortman J.R."/>
            <person name="Bidwell S.L."/>
            <person name="Alsmark U.C.M."/>
            <person name="Besteiro S."/>
            <person name="Sicheritz-Ponten T."/>
            <person name="Noel C.J."/>
            <person name="Dacks J.B."/>
            <person name="Foster P.G."/>
            <person name="Simillion C."/>
            <person name="Van de Peer Y."/>
            <person name="Miranda-Saavedra D."/>
            <person name="Barton G.J."/>
            <person name="Westrop G.D."/>
            <person name="Mueller S."/>
            <person name="Dessi D."/>
            <person name="Fiori P.L."/>
            <person name="Ren Q."/>
            <person name="Paulsen I."/>
            <person name="Zhang H."/>
            <person name="Bastida-Corcuera F.D."/>
            <person name="Simoes-Barbosa A."/>
            <person name="Brown M.T."/>
            <person name="Hayes R.D."/>
            <person name="Mukherjee M."/>
            <person name="Okumura C.Y."/>
            <person name="Schneider R."/>
            <person name="Smith A.J."/>
            <person name="Vanacova S."/>
            <person name="Villalvazo M."/>
            <person name="Haas B.J."/>
            <person name="Pertea M."/>
            <person name="Feldblyum T.V."/>
            <person name="Utterback T.R."/>
            <person name="Shu C.L."/>
            <person name="Osoegawa K."/>
            <person name="de Jong P.J."/>
            <person name="Hrdy I."/>
            <person name="Horvathova L."/>
            <person name="Zubacova Z."/>
            <person name="Dolezal P."/>
            <person name="Malik S.B."/>
            <person name="Logsdon J.M. Jr."/>
            <person name="Henze K."/>
            <person name="Gupta A."/>
            <person name="Wang C.C."/>
            <person name="Dunne R.L."/>
            <person name="Upcroft J.A."/>
            <person name="Upcroft P."/>
            <person name="White O."/>
            <person name="Salzberg S.L."/>
            <person name="Tang P."/>
            <person name="Chiu C.-H."/>
            <person name="Lee Y.-S."/>
            <person name="Embley T.M."/>
            <person name="Coombs G.H."/>
            <person name="Mottram J.C."/>
            <person name="Tachezy J."/>
            <person name="Fraser-Liggett C.M."/>
            <person name="Johnson P.J."/>
        </authorList>
    </citation>
    <scope>NUCLEOTIDE SEQUENCE [LARGE SCALE GENOMIC DNA]</scope>
    <source>
        <strain evidence="8">G3</strain>
    </source>
</reference>
<dbReference type="PANTHER" id="PTHR46621:SF1">
    <property type="entry name" value="SNRNA-ACTIVATING PROTEIN COMPLEX SUBUNIT 4"/>
    <property type="match status" value="1"/>
</dbReference>
<feature type="compositionally biased region" description="Basic residues" evidence="5">
    <location>
        <begin position="109"/>
        <end position="118"/>
    </location>
</feature>
<dbReference type="eggNOG" id="KOG0048">
    <property type="taxonomic scope" value="Eukaryota"/>
</dbReference>
<keyword evidence="3" id="KW-0804">Transcription</keyword>
<protein>
    <submittedName>
        <fullName evidence="8">Myb-like DNA-binding domain containing protein</fullName>
    </submittedName>
</protein>
<accession>A2DLC5</accession>
<dbReference type="PROSITE" id="PS50090">
    <property type="entry name" value="MYB_LIKE"/>
    <property type="match status" value="2"/>
</dbReference>
<evidence type="ECO:0000256" key="3">
    <source>
        <dbReference type="ARBA" id="ARBA00023163"/>
    </source>
</evidence>
<dbReference type="EMBL" id="DS113215">
    <property type="protein sequence ID" value="EAY18743.1"/>
    <property type="molecule type" value="Genomic_DNA"/>
</dbReference>
<dbReference type="AlphaFoldDB" id="A2DLC5"/>
<dbReference type="CDD" id="cd00167">
    <property type="entry name" value="SANT"/>
    <property type="match status" value="2"/>
</dbReference>
<dbReference type="Gene3D" id="1.10.10.60">
    <property type="entry name" value="Homeodomain-like"/>
    <property type="match status" value="2"/>
</dbReference>
<dbReference type="InterPro" id="IPR051575">
    <property type="entry name" value="Myb-like_DNA-bd"/>
</dbReference>
<dbReference type="SMR" id="A2DLC5"/>
<dbReference type="InParanoid" id="A2DLC5"/>
<dbReference type="PROSITE" id="PS51294">
    <property type="entry name" value="HTH_MYB"/>
    <property type="match status" value="2"/>
</dbReference>
<keyword evidence="2 8" id="KW-0238">DNA-binding</keyword>
<dbReference type="SUPFAM" id="SSF46689">
    <property type="entry name" value="Homeodomain-like"/>
    <property type="match status" value="1"/>
</dbReference>
<evidence type="ECO:0000256" key="2">
    <source>
        <dbReference type="ARBA" id="ARBA00023125"/>
    </source>
</evidence>
<keyword evidence="9" id="KW-1185">Reference proteome</keyword>
<reference evidence="8" key="1">
    <citation type="submission" date="2006-10" db="EMBL/GenBank/DDBJ databases">
        <authorList>
            <person name="Amadeo P."/>
            <person name="Zhao Q."/>
            <person name="Wortman J."/>
            <person name="Fraser-Liggett C."/>
            <person name="Carlton J."/>
        </authorList>
    </citation>
    <scope>NUCLEOTIDE SEQUENCE</scope>
    <source>
        <strain evidence="8">G3</strain>
    </source>
</reference>
<proteinExistence type="predicted"/>
<evidence type="ECO:0000313" key="8">
    <source>
        <dbReference type="EMBL" id="EAY18743.1"/>
    </source>
</evidence>
<dbReference type="OrthoDB" id="2143914at2759"/>
<dbReference type="InterPro" id="IPR017930">
    <property type="entry name" value="Myb_dom"/>
</dbReference>
<sequence>MSNTRHFFTPAEDQMILKWRERSPDAPWAEIAKKLKNKTAKQCNDRYNKHLKIARNDEPWSVSEDRLLKELVEEHGHNWVIVSKLLGTRSNIETKNRWSVLVRMQNSLKKKSKKVKPKKQMETPAPSVPSPTPAEPQATAEEFVFFDQAFGEIENNWFNLDQPFKAEVEDFSETFNWFV</sequence>
<feature type="region of interest" description="Disordered" evidence="5">
    <location>
        <begin position="109"/>
        <end position="135"/>
    </location>
</feature>